<dbReference type="KEGG" id="ruv:EC9_45100"/>
<dbReference type="Gene3D" id="2.60.40.1170">
    <property type="entry name" value="Mu homology domain, subdomain B"/>
    <property type="match status" value="2"/>
</dbReference>
<evidence type="ECO:0000259" key="6">
    <source>
        <dbReference type="Pfam" id="PF17210"/>
    </source>
</evidence>
<feature type="domain" description="SD-repeat containing protein B" evidence="6">
    <location>
        <begin position="360"/>
        <end position="434"/>
    </location>
</feature>
<accession>A0A517M611</accession>
<reference evidence="7 8" key="1">
    <citation type="submission" date="2019-02" db="EMBL/GenBank/DDBJ databases">
        <title>Deep-cultivation of Planctomycetes and their phenomic and genomic characterization uncovers novel biology.</title>
        <authorList>
            <person name="Wiegand S."/>
            <person name="Jogler M."/>
            <person name="Boedeker C."/>
            <person name="Pinto D."/>
            <person name="Vollmers J."/>
            <person name="Rivas-Marin E."/>
            <person name="Kohn T."/>
            <person name="Peeters S.H."/>
            <person name="Heuer A."/>
            <person name="Rast P."/>
            <person name="Oberbeckmann S."/>
            <person name="Bunk B."/>
            <person name="Jeske O."/>
            <person name="Meyerdierks A."/>
            <person name="Storesund J.E."/>
            <person name="Kallscheuer N."/>
            <person name="Luecker S."/>
            <person name="Lage O.M."/>
            <person name="Pohl T."/>
            <person name="Merkel B.J."/>
            <person name="Hornburger P."/>
            <person name="Mueller R.-W."/>
            <person name="Bruemmer F."/>
            <person name="Labrenz M."/>
            <person name="Spormann A.M."/>
            <person name="Op den Camp H."/>
            <person name="Overmann J."/>
            <person name="Amann R."/>
            <person name="Jetten M.S.M."/>
            <person name="Mascher T."/>
            <person name="Medema M.H."/>
            <person name="Devos D.P."/>
            <person name="Kaster A.-K."/>
            <person name="Ovreas L."/>
            <person name="Rohde M."/>
            <person name="Galperin M.Y."/>
            <person name="Jogler C."/>
        </authorList>
    </citation>
    <scope>NUCLEOTIDE SEQUENCE [LARGE SCALE GENOMIC DNA]</scope>
    <source>
        <strain evidence="7 8">EC9</strain>
    </source>
</reference>
<dbReference type="InterPro" id="IPR047589">
    <property type="entry name" value="DUF11_rpt"/>
</dbReference>
<proteinExistence type="predicted"/>
<dbReference type="RefSeq" id="WP_145348136.1">
    <property type="nucleotide sequence ID" value="NZ_CP036261.1"/>
</dbReference>
<dbReference type="InterPro" id="IPR033764">
    <property type="entry name" value="Sdr_B"/>
</dbReference>
<evidence type="ECO:0000313" key="7">
    <source>
        <dbReference type="EMBL" id="QDS90303.1"/>
    </source>
</evidence>
<evidence type="ECO:0000256" key="1">
    <source>
        <dbReference type="ARBA" id="ARBA00004613"/>
    </source>
</evidence>
<evidence type="ECO:0000313" key="8">
    <source>
        <dbReference type="Proteomes" id="UP000319557"/>
    </source>
</evidence>
<feature type="region of interest" description="Disordered" evidence="4">
    <location>
        <begin position="1"/>
        <end position="22"/>
    </location>
</feature>
<comment type="subcellular location">
    <subcellularLocation>
        <location evidence="1">Secreted</location>
    </subcellularLocation>
</comment>
<dbReference type="InterPro" id="IPR013783">
    <property type="entry name" value="Ig-like_fold"/>
</dbReference>
<organism evidence="7 8">
    <name type="scientific">Rosistilla ulvae</name>
    <dbReference type="NCBI Taxonomy" id="1930277"/>
    <lineage>
        <taxon>Bacteria</taxon>
        <taxon>Pseudomonadati</taxon>
        <taxon>Planctomycetota</taxon>
        <taxon>Planctomycetia</taxon>
        <taxon>Pirellulales</taxon>
        <taxon>Pirellulaceae</taxon>
        <taxon>Rosistilla</taxon>
    </lineage>
</organism>
<feature type="domain" description="DUF11" evidence="5">
    <location>
        <begin position="510"/>
        <end position="627"/>
    </location>
</feature>
<dbReference type="InterPro" id="IPR001434">
    <property type="entry name" value="OmcB-like_DUF11"/>
</dbReference>
<dbReference type="PANTHER" id="PTHR23303:SF15">
    <property type="entry name" value="COLOSSIN-A"/>
    <property type="match status" value="1"/>
</dbReference>
<protein>
    <submittedName>
        <fullName evidence="7">Cna protein B-type domain protein</fullName>
    </submittedName>
</protein>
<gene>
    <name evidence="7" type="ORF">EC9_45100</name>
</gene>
<keyword evidence="3" id="KW-0732">Signal</keyword>
<feature type="compositionally biased region" description="Low complexity" evidence="4">
    <location>
        <begin position="1"/>
        <end position="10"/>
    </location>
</feature>
<keyword evidence="2" id="KW-0964">Secreted</keyword>
<feature type="domain" description="DUF11" evidence="5">
    <location>
        <begin position="636"/>
        <end position="752"/>
    </location>
</feature>
<dbReference type="OrthoDB" id="1758300at2"/>
<evidence type="ECO:0000256" key="2">
    <source>
        <dbReference type="ARBA" id="ARBA00022525"/>
    </source>
</evidence>
<dbReference type="NCBIfam" id="TIGR01451">
    <property type="entry name" value="B_ant_repeat"/>
    <property type="match status" value="2"/>
</dbReference>
<dbReference type="AlphaFoldDB" id="A0A517M611"/>
<dbReference type="PANTHER" id="PTHR23303">
    <property type="entry name" value="CARBOXYPEPTIDASE REGULATORY REGION-CONTAINING"/>
    <property type="match status" value="1"/>
</dbReference>
<evidence type="ECO:0000256" key="3">
    <source>
        <dbReference type="ARBA" id="ARBA00022729"/>
    </source>
</evidence>
<feature type="compositionally biased region" description="Basic residues" evidence="4">
    <location>
        <begin position="11"/>
        <end position="22"/>
    </location>
</feature>
<name>A0A517M611_9BACT</name>
<keyword evidence="8" id="KW-1185">Reference proteome</keyword>
<dbReference type="Pfam" id="PF01345">
    <property type="entry name" value="DUF11"/>
    <property type="match status" value="2"/>
</dbReference>
<evidence type="ECO:0000256" key="4">
    <source>
        <dbReference type="SAM" id="MobiDB-lite"/>
    </source>
</evidence>
<dbReference type="Gene3D" id="2.60.40.10">
    <property type="entry name" value="Immunoglobulins"/>
    <property type="match status" value="3"/>
</dbReference>
<feature type="domain" description="SD-repeat containing protein B" evidence="6">
    <location>
        <begin position="759"/>
        <end position="867"/>
    </location>
</feature>
<sequence>MRPLRDLLLGKSKKSKPNKKRVRRGLRLESLEGRQLMAADFGGITGTVYNDQTNDGLTADDVAPPTVTLHLFRDGGNGTFDSAAGVAGGDDVLVATQTTDANGEYAFNRLVEGDYFVEQILPAGLIAQPGSDVSAMTSINTAEASGVDAGVQVDDFSEGSQSLQADAVTTSVESFFSSPAGSQSILGRERDLMLNYTSGLRVNLDVDTTTGVLTYSSASGAVGGYTVDYDGIDGSATLDATGLGGVDLTNNGSADQLMLMMGADIAGVPITITVFTDAGNYSTFSTMVPVTAGGIASDELLIPMTDFDANQTGTGADFNNVGAIRVEISGAAAFDSQVSVVGTLGQTNKTVNFALFDPITLGNQVWEDLNNNGLFDSTTESGIENVAVNLYEDTDGNGQFTAGTDTFIDSTTTDASGIYTFTNLLPGDYIVQLPESNFDTGGVLNNFVSSTGVADPNNDIDNDDNGVMLAGQGIVSAAITLLANSEPTNDGDTNSDTNLSLDFGVVSTLDIQVVKSLSTTTPTAIAGDQLTYVLTILNNGPIDGTGVTVTDTLPASLSIVSMTSSQGSVTSNGNALTADLGNLASGATATITVVTTLAASAAGTVSNTANVTSNETDSDPTNNQSTVVNTITQETDLSITKTDVGDPTSPGNTIDYNLTVTNNGPSNATGVVVTDNLPTGVTFVSGTGSQGTVTNNNGVITANVGNLASGSTATVTIRVSVASGTTGTISNQATVTGNEPDPVTTNNSSSTTTTVQLASLSGFTYLDADNDGVFDAGETPLEGTTVQLIGTDLLGAAVSLTTVTDATGAYTFDNLNPGTYRVVETQPAGTRDGIDTAGTGADNNGTAGNDTIDGIVLGTGDAAVNFNFGEQLEMSKRRFLASFVNGQ</sequence>
<dbReference type="GO" id="GO:0005576">
    <property type="term" value="C:extracellular region"/>
    <property type="evidence" value="ECO:0007669"/>
    <property type="project" value="UniProtKB-SubCell"/>
</dbReference>
<dbReference type="Proteomes" id="UP000319557">
    <property type="component" value="Chromosome"/>
</dbReference>
<dbReference type="SUPFAM" id="SSF117074">
    <property type="entry name" value="Hypothetical protein PA1324"/>
    <property type="match status" value="3"/>
</dbReference>
<dbReference type="Pfam" id="PF17210">
    <property type="entry name" value="SdrD_B"/>
    <property type="match status" value="2"/>
</dbReference>
<dbReference type="EMBL" id="CP036261">
    <property type="protein sequence ID" value="QDS90303.1"/>
    <property type="molecule type" value="Genomic_DNA"/>
</dbReference>
<evidence type="ECO:0000259" key="5">
    <source>
        <dbReference type="Pfam" id="PF01345"/>
    </source>
</evidence>
<dbReference type="InterPro" id="IPR051417">
    <property type="entry name" value="SDr/BOS_complex"/>
</dbReference>